<dbReference type="EMBL" id="LR134313">
    <property type="protein sequence ID" value="VEF01788.1"/>
    <property type="molecule type" value="Genomic_DNA"/>
</dbReference>
<dbReference type="InterPro" id="IPR029069">
    <property type="entry name" value="HotDog_dom_sf"/>
</dbReference>
<dbReference type="KEGG" id="nci:NCTC10296_01461"/>
<gene>
    <name evidence="2" type="ORF">NCTC10296_01461</name>
</gene>
<organism evidence="2 3">
    <name type="scientific">Neisseria canis</name>
    <dbReference type="NCBI Taxonomy" id="493"/>
    <lineage>
        <taxon>Bacteria</taxon>
        <taxon>Pseudomonadati</taxon>
        <taxon>Pseudomonadota</taxon>
        <taxon>Betaproteobacteria</taxon>
        <taxon>Neisseriales</taxon>
        <taxon>Neisseriaceae</taxon>
        <taxon>Neisseria</taxon>
    </lineage>
</organism>
<protein>
    <submittedName>
        <fullName evidence="2">Uncharacterized protein, possibly involved in aromatic compounds catabolism</fullName>
    </submittedName>
</protein>
<dbReference type="NCBIfam" id="TIGR02447">
    <property type="entry name" value="yiiD_Cterm"/>
    <property type="match status" value="1"/>
</dbReference>
<dbReference type="Gene3D" id="3.10.129.10">
    <property type="entry name" value="Hotdog Thioesterase"/>
    <property type="match status" value="1"/>
</dbReference>
<dbReference type="Pfam" id="PF09500">
    <property type="entry name" value="YiiD_C"/>
    <property type="match status" value="1"/>
</dbReference>
<evidence type="ECO:0000313" key="2">
    <source>
        <dbReference type="EMBL" id="VEF01788.1"/>
    </source>
</evidence>
<sequence length="149" mass="16514">MTAEELQTFLHRNIPASRVLDIRIVTCTPESIELYMPHHINRNHKNTVFGGSIALGATLCGWSAVHVNCPEAQGSIVIQNGDTRYLRPALDGLTLKTRPAAPEEWQAMREKLQATGKGKISLTIEMFSQNELVAVFNGKFVAFIPQSQI</sequence>
<keyword evidence="3" id="KW-1185">Reference proteome</keyword>
<dbReference type="Proteomes" id="UP000279284">
    <property type="component" value="Chromosome"/>
</dbReference>
<accession>A0A1X3D0F4</accession>
<reference evidence="2 3" key="1">
    <citation type="submission" date="2018-12" db="EMBL/GenBank/DDBJ databases">
        <authorList>
            <consortium name="Pathogen Informatics"/>
        </authorList>
    </citation>
    <scope>NUCLEOTIDE SEQUENCE [LARGE SCALE GENOMIC DNA]</scope>
    <source>
        <strain evidence="2 3">NCTC10296</strain>
    </source>
</reference>
<dbReference type="OrthoDB" id="572024at2"/>
<dbReference type="RefSeq" id="WP_085415589.1">
    <property type="nucleotide sequence ID" value="NZ_CAUJPY010000001.1"/>
</dbReference>
<evidence type="ECO:0000259" key="1">
    <source>
        <dbReference type="Pfam" id="PF09500"/>
    </source>
</evidence>
<dbReference type="InterPro" id="IPR012660">
    <property type="entry name" value="YiiD_C"/>
</dbReference>
<name>A0A1X3D0F4_9NEIS</name>
<dbReference type="STRING" id="493.BWD07_01400"/>
<feature type="domain" description="Thioesterase putative" evidence="1">
    <location>
        <begin position="4"/>
        <end position="143"/>
    </location>
</feature>
<dbReference type="AlphaFoldDB" id="A0A1X3D0F4"/>
<proteinExistence type="predicted"/>
<evidence type="ECO:0000313" key="3">
    <source>
        <dbReference type="Proteomes" id="UP000279284"/>
    </source>
</evidence>
<dbReference type="SUPFAM" id="SSF54637">
    <property type="entry name" value="Thioesterase/thiol ester dehydrase-isomerase"/>
    <property type="match status" value="1"/>
</dbReference>